<dbReference type="Proteomes" id="UP000675880">
    <property type="component" value="Unassembled WGS sequence"/>
</dbReference>
<dbReference type="PANTHER" id="PTHR42811">
    <property type="entry name" value="SERINE ACETYLTRANSFERASE"/>
    <property type="match status" value="1"/>
</dbReference>
<dbReference type="SUPFAM" id="SSF51161">
    <property type="entry name" value="Trimeric LpxA-like enzymes"/>
    <property type="match status" value="1"/>
</dbReference>
<keyword evidence="4 5" id="KW-0012">Acyltransferase</keyword>
<gene>
    <name evidence="6" type="ORF">NSPZN2_160006</name>
</gene>
<dbReference type="InterPro" id="IPR011004">
    <property type="entry name" value="Trimer_LpxA-like_sf"/>
</dbReference>
<dbReference type="CDD" id="cd03354">
    <property type="entry name" value="LbH_SAT"/>
    <property type="match status" value="1"/>
</dbReference>
<dbReference type="EMBL" id="CAJNBJ010000008">
    <property type="protein sequence ID" value="CAE6743148.1"/>
    <property type="molecule type" value="Genomic_DNA"/>
</dbReference>
<dbReference type="InterPro" id="IPR005881">
    <property type="entry name" value="Ser_O-AcTrfase"/>
</dbReference>
<name>A0ABM8RAZ4_9BACT</name>
<evidence type="ECO:0000256" key="4">
    <source>
        <dbReference type="ARBA" id="ARBA00023315"/>
    </source>
</evidence>
<comment type="caution">
    <text evidence="6">The sequence shown here is derived from an EMBL/GenBank/DDBJ whole genome shotgun (WGS) entry which is preliminary data.</text>
</comment>
<evidence type="ECO:0000256" key="5">
    <source>
        <dbReference type="PIRNR" id="PIRNR000441"/>
    </source>
</evidence>
<dbReference type="EC" id="2.3.1.30" evidence="5"/>
<evidence type="ECO:0000256" key="2">
    <source>
        <dbReference type="ARBA" id="ARBA00022679"/>
    </source>
</evidence>
<accession>A0ABM8RAZ4</accession>
<comment type="similarity">
    <text evidence="1 5">Belongs to the transferase hexapeptide repeat family.</text>
</comment>
<sequence>MNALTRLLHPAELPMLSSLLRLYRSVQDLAAQISEDWAANQHDWTMPGFRAIAVHRFGTWTTNKRPGVLKTVLLGVYGLLYRYVRNHYGIEIPLTVTLGRRLCLVHQHGIVFHWKTFVGDDCLIRHGATIGAGYGGEKTLHRGPQLGNRVEVGPGAVILAAVKIGDGAVLGPNVVVMADVPAGARVFTEAPRVIRLPKSSQEPAPTTNMQQRI</sequence>
<protein>
    <recommendedName>
        <fullName evidence="5">Serine acetyltransferase</fullName>
        <ecNumber evidence="5">2.3.1.30</ecNumber>
    </recommendedName>
</protein>
<comment type="catalytic activity">
    <reaction evidence="5">
        <text>L-serine + acetyl-CoA = O-acetyl-L-serine + CoA</text>
        <dbReference type="Rhea" id="RHEA:24560"/>
        <dbReference type="ChEBI" id="CHEBI:33384"/>
        <dbReference type="ChEBI" id="CHEBI:57287"/>
        <dbReference type="ChEBI" id="CHEBI:57288"/>
        <dbReference type="ChEBI" id="CHEBI:58340"/>
        <dbReference type="EC" id="2.3.1.30"/>
    </reaction>
</comment>
<dbReference type="PROSITE" id="PS00101">
    <property type="entry name" value="HEXAPEP_TRANSFERASES"/>
    <property type="match status" value="1"/>
</dbReference>
<evidence type="ECO:0000313" key="7">
    <source>
        <dbReference type="Proteomes" id="UP000675880"/>
    </source>
</evidence>
<proteinExistence type="inferred from homology"/>
<dbReference type="Pfam" id="PF00132">
    <property type="entry name" value="Hexapep"/>
    <property type="match status" value="1"/>
</dbReference>
<evidence type="ECO:0000256" key="3">
    <source>
        <dbReference type="ARBA" id="ARBA00022737"/>
    </source>
</evidence>
<organism evidence="6 7">
    <name type="scientific">Nitrospira defluvii</name>
    <dbReference type="NCBI Taxonomy" id="330214"/>
    <lineage>
        <taxon>Bacteria</taxon>
        <taxon>Pseudomonadati</taxon>
        <taxon>Nitrospirota</taxon>
        <taxon>Nitrospiria</taxon>
        <taxon>Nitrospirales</taxon>
        <taxon>Nitrospiraceae</taxon>
        <taxon>Nitrospira</taxon>
    </lineage>
</organism>
<dbReference type="PIRSF" id="PIRSF000441">
    <property type="entry name" value="CysE"/>
    <property type="match status" value="1"/>
</dbReference>
<dbReference type="RefSeq" id="WP_246507590.1">
    <property type="nucleotide sequence ID" value="NZ_CAJNBJ010000008.1"/>
</dbReference>
<evidence type="ECO:0000256" key="1">
    <source>
        <dbReference type="ARBA" id="ARBA00007274"/>
    </source>
</evidence>
<evidence type="ECO:0000313" key="6">
    <source>
        <dbReference type="EMBL" id="CAE6743148.1"/>
    </source>
</evidence>
<dbReference type="InterPro" id="IPR045304">
    <property type="entry name" value="LbH_SAT"/>
</dbReference>
<keyword evidence="3" id="KW-0677">Repeat</keyword>
<dbReference type="GO" id="GO:0009001">
    <property type="term" value="F:serine O-acetyltransferase activity"/>
    <property type="evidence" value="ECO:0007669"/>
    <property type="project" value="UniProtKB-EC"/>
</dbReference>
<keyword evidence="7" id="KW-1185">Reference proteome</keyword>
<dbReference type="InterPro" id="IPR001451">
    <property type="entry name" value="Hexapep"/>
</dbReference>
<keyword evidence="2 5" id="KW-0808">Transferase</keyword>
<dbReference type="Gene3D" id="2.160.10.10">
    <property type="entry name" value="Hexapeptide repeat proteins"/>
    <property type="match status" value="1"/>
</dbReference>
<reference evidence="6 7" key="1">
    <citation type="submission" date="2021-02" db="EMBL/GenBank/DDBJ databases">
        <authorList>
            <person name="Han P."/>
        </authorList>
    </citation>
    <scope>NUCLEOTIDE SEQUENCE [LARGE SCALE GENOMIC DNA]</scope>
    <source>
        <strain evidence="6">Candidatus Nitrospira sp. ZN2</strain>
    </source>
</reference>
<dbReference type="InterPro" id="IPR018357">
    <property type="entry name" value="Hexapep_transf_CS"/>
</dbReference>